<proteinExistence type="predicted"/>
<name>A0A059V6R0_9EURY</name>
<feature type="non-terminal residue" evidence="1">
    <location>
        <position position="1"/>
    </location>
</feature>
<dbReference type="EMBL" id="KJ152370">
    <property type="protein sequence ID" value="AHZ89158.1"/>
    <property type="molecule type" value="Genomic_DNA"/>
</dbReference>
<feature type="non-terminal residue" evidence="1">
    <location>
        <position position="172"/>
    </location>
</feature>
<organism evidence="1">
    <name type="scientific">Halorubrum sp. Fb21</name>
    <dbReference type="NCBI Taxonomy" id="1383840"/>
    <lineage>
        <taxon>Archaea</taxon>
        <taxon>Methanobacteriati</taxon>
        <taxon>Methanobacteriota</taxon>
        <taxon>Stenosarchaea group</taxon>
        <taxon>Halobacteria</taxon>
        <taxon>Halobacteriales</taxon>
        <taxon>Haloferacaceae</taxon>
        <taxon>Halorubrum</taxon>
    </lineage>
</organism>
<accession>A0A059V6R0</accession>
<reference evidence="1" key="1">
    <citation type="journal article" date="2014" name="Front. Microbiol.">
        <title>Evidence from phylogenetic and genome fingerprinting analyses suggests rapidly changing variation in Halorubrum and Haloarcula populations.</title>
        <authorList>
            <person name="Ram Mohan N."/>
            <person name="Fullmer M.S."/>
            <person name="Makkay A.M."/>
            <person name="Wheeler R."/>
            <person name="Ventosa A."/>
            <person name="Naor A."/>
            <person name="Gogarten J.P."/>
            <person name="Papke R.T."/>
        </authorList>
    </citation>
    <scope>NUCLEOTIDE SEQUENCE</scope>
    <source>
        <strain evidence="1">Fb21</strain>
    </source>
</reference>
<gene>
    <name evidence="1" type="primary">glnA</name>
</gene>
<protein>
    <submittedName>
        <fullName evidence="1">GlnA</fullName>
    </submittedName>
</protein>
<sequence length="172" mass="18291">GAADLEARGDARGVRDADERRAVRVGPRDVDRGLVAGHQPLVGVHGRVRDRREPGGVVQDAAHELVGRLAQVELVGVVGEGVAVLVEQRDVAVHARAVDVGDGLGHERRVEVVLLGDRANDGAERRDVVRGRERVGVLEVDLVLALRDLVVGGLDLEAHLLQGEDDLLAHVG</sequence>
<evidence type="ECO:0000313" key="1">
    <source>
        <dbReference type="EMBL" id="AHZ89158.1"/>
    </source>
</evidence>
<dbReference type="AlphaFoldDB" id="A0A059V6R0"/>